<dbReference type="InterPro" id="IPR009057">
    <property type="entry name" value="Homeodomain-like_sf"/>
</dbReference>
<dbReference type="EMBL" id="KZ293659">
    <property type="protein sequence ID" value="PBK92165.1"/>
    <property type="molecule type" value="Genomic_DNA"/>
</dbReference>
<evidence type="ECO:0000256" key="1">
    <source>
        <dbReference type="SAM" id="MobiDB-lite"/>
    </source>
</evidence>
<feature type="domain" description="TERF2-interacting telomeric protein 1 Myb" evidence="2">
    <location>
        <begin position="8"/>
        <end position="64"/>
    </location>
</feature>
<feature type="compositionally biased region" description="Low complexity" evidence="1">
    <location>
        <begin position="171"/>
        <end position="181"/>
    </location>
</feature>
<evidence type="ECO:0000313" key="4">
    <source>
        <dbReference type="Proteomes" id="UP000217790"/>
    </source>
</evidence>
<name>A0A2H3DA87_ARMGA</name>
<feature type="compositionally biased region" description="Low complexity" evidence="1">
    <location>
        <begin position="291"/>
        <end position="303"/>
    </location>
</feature>
<feature type="region of interest" description="Disordered" evidence="1">
    <location>
        <begin position="724"/>
        <end position="745"/>
    </location>
</feature>
<evidence type="ECO:0000313" key="3">
    <source>
        <dbReference type="EMBL" id="PBK92165.1"/>
    </source>
</evidence>
<dbReference type="InterPro" id="IPR015010">
    <property type="entry name" value="TERF2IP_Myb"/>
</dbReference>
<feature type="compositionally biased region" description="Low complexity" evidence="1">
    <location>
        <begin position="333"/>
        <end position="347"/>
    </location>
</feature>
<feature type="region of interest" description="Disordered" evidence="1">
    <location>
        <begin position="606"/>
        <end position="625"/>
    </location>
</feature>
<feature type="region of interest" description="Disordered" evidence="1">
    <location>
        <begin position="81"/>
        <end position="115"/>
    </location>
</feature>
<proteinExistence type="predicted"/>
<keyword evidence="4" id="KW-1185">Reference proteome</keyword>
<feature type="compositionally biased region" description="Basic and acidic residues" evidence="1">
    <location>
        <begin position="149"/>
        <end position="159"/>
    </location>
</feature>
<feature type="compositionally biased region" description="Basic and acidic residues" evidence="1">
    <location>
        <begin position="724"/>
        <end position="736"/>
    </location>
</feature>
<dbReference type="CDD" id="cd11655">
    <property type="entry name" value="rap1_myb-like"/>
    <property type="match status" value="1"/>
</dbReference>
<dbReference type="InParanoid" id="A0A2H3DA87"/>
<feature type="compositionally biased region" description="Basic and acidic residues" evidence="1">
    <location>
        <begin position="211"/>
        <end position="220"/>
    </location>
</feature>
<feature type="compositionally biased region" description="Basic and acidic residues" evidence="1">
    <location>
        <begin position="397"/>
        <end position="408"/>
    </location>
</feature>
<evidence type="ECO:0000259" key="2">
    <source>
        <dbReference type="Pfam" id="PF08914"/>
    </source>
</evidence>
<dbReference type="STRING" id="47427.A0A2H3DA87"/>
<feature type="region of interest" description="Disordered" evidence="1">
    <location>
        <begin position="671"/>
        <end position="698"/>
    </location>
</feature>
<feature type="compositionally biased region" description="Polar residues" evidence="1">
    <location>
        <begin position="497"/>
        <end position="510"/>
    </location>
</feature>
<feature type="region of interest" description="Disordered" evidence="1">
    <location>
        <begin position="137"/>
        <end position="447"/>
    </location>
</feature>
<dbReference type="Proteomes" id="UP000217790">
    <property type="component" value="Unassembled WGS sequence"/>
</dbReference>
<dbReference type="AlphaFoldDB" id="A0A2H3DA87"/>
<dbReference type="SUPFAM" id="SSF46689">
    <property type="entry name" value="Homeodomain-like"/>
    <property type="match status" value="1"/>
</dbReference>
<organism evidence="3 4">
    <name type="scientific">Armillaria gallica</name>
    <name type="common">Bulbous honey fungus</name>
    <name type="synonym">Armillaria bulbosa</name>
    <dbReference type="NCBI Taxonomy" id="47427"/>
    <lineage>
        <taxon>Eukaryota</taxon>
        <taxon>Fungi</taxon>
        <taxon>Dikarya</taxon>
        <taxon>Basidiomycota</taxon>
        <taxon>Agaricomycotina</taxon>
        <taxon>Agaricomycetes</taxon>
        <taxon>Agaricomycetidae</taxon>
        <taxon>Agaricales</taxon>
        <taxon>Marasmiineae</taxon>
        <taxon>Physalacriaceae</taxon>
        <taxon>Armillaria</taxon>
    </lineage>
</organism>
<dbReference type="OMA" id="RTVNTHN"/>
<dbReference type="Gene3D" id="1.10.10.60">
    <property type="entry name" value="Homeodomain-like"/>
    <property type="match status" value="1"/>
</dbReference>
<sequence length="806" mass="90084">MSKTRHKYTQKEDEHLVEYLATQTIGFQDTRGNVLYKKLTEDLQKWPWAESRSWQSWRDRYVKHQDAFNISIKRYRKRAAMGKEDAVVTSGKRKHESDEGAASKRPKLVDHDKVQGDDQQMKDVVISMPLPLQTVAPQPAVKQVTARRVHSDSGEDSAREQTTVPQEASKTKTSTTRTAASLFTQVSDEESDNRETPGPDDYTGEIFSDDPQEHADEHVMDAQMTIESDHDPTDVSEVEELLTPSRSKIAAIGATKSNIPPSPQNGHRLYPDISQLPSPHLHYKEGPPPSASSSSGDKSVPSPETKQDHPITRPLSRPLRKRRPSPDSGFFESPASSSRAPSPQRVRQLPRLIEGPFGGHRLAGATKRGGPSSDSDSNSDHTETWPPVRGKAKRRLTAMEKGKMKATEEPLMEEAAPLKAGSPTAEHVEQVPEDAPPTSRPQQDATNERVSLFSESEVLKGKTAAVSLPPPKESQRMAIVLPKEHPFDVAPSYHRLPSQNRHSSVGKPSSSLPPPRKGLHFPPVLPDVGSSRLQSSSAPSDDGDEEIVSRLLSGDDPFIVPPTLRKQPVPFLDLRSIARKPTQRRYTLAAPPPPHIDLRKEAFKRASRKSLPGTSISAPVPAKDPMTELGKSLVRSWTKRFGLPEESVKKVWQEELSIENTEKRLQRIKHEHEKSLTPTRKAKPKSVPKMDIDILPDDEDIDGYEPPYSSRARRFAKLSKQGRVKEALDRDRRRASENGLKTESPLRKMSPLWGKAEDKLLRTVNTHNADSLLELEKKVGYAFMLEKVRDVALLNLVERVYPQTCR</sequence>
<dbReference type="OrthoDB" id="435460at2759"/>
<dbReference type="Pfam" id="PF08914">
    <property type="entry name" value="Myb_Rap1"/>
    <property type="match status" value="1"/>
</dbReference>
<feature type="region of interest" description="Disordered" evidence="1">
    <location>
        <begin position="488"/>
        <end position="554"/>
    </location>
</feature>
<reference evidence="4" key="1">
    <citation type="journal article" date="2017" name="Nat. Ecol. Evol.">
        <title>Genome expansion and lineage-specific genetic innovations in the forest pathogenic fungi Armillaria.</title>
        <authorList>
            <person name="Sipos G."/>
            <person name="Prasanna A.N."/>
            <person name="Walter M.C."/>
            <person name="O'Connor E."/>
            <person name="Balint B."/>
            <person name="Krizsan K."/>
            <person name="Kiss B."/>
            <person name="Hess J."/>
            <person name="Varga T."/>
            <person name="Slot J."/>
            <person name="Riley R."/>
            <person name="Boka B."/>
            <person name="Rigling D."/>
            <person name="Barry K."/>
            <person name="Lee J."/>
            <person name="Mihaltcheva S."/>
            <person name="LaButti K."/>
            <person name="Lipzen A."/>
            <person name="Waldron R."/>
            <person name="Moloney N.M."/>
            <person name="Sperisen C."/>
            <person name="Kredics L."/>
            <person name="Vagvoelgyi C."/>
            <person name="Patrignani A."/>
            <person name="Fitzpatrick D."/>
            <person name="Nagy I."/>
            <person name="Doyle S."/>
            <person name="Anderson J.B."/>
            <person name="Grigoriev I.V."/>
            <person name="Gueldener U."/>
            <person name="Muensterkoetter M."/>
            <person name="Nagy L.G."/>
        </authorList>
    </citation>
    <scope>NUCLEOTIDE SEQUENCE [LARGE SCALE GENOMIC DNA]</scope>
    <source>
        <strain evidence="4">Ar21-2</strain>
    </source>
</reference>
<protein>
    <recommendedName>
        <fullName evidence="2">TERF2-interacting telomeric protein 1 Myb domain-containing protein</fullName>
    </recommendedName>
</protein>
<gene>
    <name evidence="3" type="ORF">ARMGADRAFT_179919</name>
</gene>
<accession>A0A2H3DA87</accession>
<feature type="compositionally biased region" description="Basic and acidic residues" evidence="1">
    <location>
        <begin position="95"/>
        <end position="115"/>
    </location>
</feature>